<dbReference type="Pfam" id="PF01408">
    <property type="entry name" value="GFO_IDH_MocA"/>
    <property type="match status" value="1"/>
</dbReference>
<organism evidence="4 5">
    <name type="scientific">Pedobacter cryophilus</name>
    <dbReference type="NCBI Taxonomy" id="2571271"/>
    <lineage>
        <taxon>Bacteria</taxon>
        <taxon>Pseudomonadati</taxon>
        <taxon>Bacteroidota</taxon>
        <taxon>Sphingobacteriia</taxon>
        <taxon>Sphingobacteriales</taxon>
        <taxon>Sphingobacteriaceae</taxon>
        <taxon>Pedobacter</taxon>
    </lineage>
</organism>
<keyword evidence="1" id="KW-0560">Oxidoreductase</keyword>
<gene>
    <name evidence="4" type="ORF">FA046_06815</name>
</gene>
<dbReference type="Proteomes" id="UP000308181">
    <property type="component" value="Unassembled WGS sequence"/>
</dbReference>
<dbReference type="Gene3D" id="3.30.360.10">
    <property type="entry name" value="Dihydrodipicolinate Reductase, domain 2"/>
    <property type="match status" value="1"/>
</dbReference>
<dbReference type="SUPFAM" id="SSF55347">
    <property type="entry name" value="Glyceraldehyde-3-phosphate dehydrogenase-like, C-terminal domain"/>
    <property type="match status" value="1"/>
</dbReference>
<dbReference type="InterPro" id="IPR055170">
    <property type="entry name" value="GFO_IDH_MocA-like_dom"/>
</dbReference>
<evidence type="ECO:0000313" key="5">
    <source>
        <dbReference type="Proteomes" id="UP000308181"/>
    </source>
</evidence>
<dbReference type="RefSeq" id="WP_136825634.1">
    <property type="nucleotide sequence ID" value="NZ_SWBP01000002.1"/>
</dbReference>
<dbReference type="Pfam" id="PF22725">
    <property type="entry name" value="GFO_IDH_MocA_C3"/>
    <property type="match status" value="1"/>
</dbReference>
<dbReference type="SUPFAM" id="SSF51735">
    <property type="entry name" value="NAD(P)-binding Rossmann-fold domains"/>
    <property type="match status" value="1"/>
</dbReference>
<dbReference type="GO" id="GO:0000166">
    <property type="term" value="F:nucleotide binding"/>
    <property type="evidence" value="ECO:0007669"/>
    <property type="project" value="InterPro"/>
</dbReference>
<evidence type="ECO:0000256" key="1">
    <source>
        <dbReference type="ARBA" id="ARBA00023002"/>
    </source>
</evidence>
<dbReference type="EMBL" id="SWBP01000002">
    <property type="protein sequence ID" value="TKB98820.1"/>
    <property type="molecule type" value="Genomic_DNA"/>
</dbReference>
<comment type="caution">
    <text evidence="4">The sequence shown here is derived from an EMBL/GenBank/DDBJ whole genome shotgun (WGS) entry which is preliminary data.</text>
</comment>
<proteinExistence type="predicted"/>
<dbReference type="AlphaFoldDB" id="A0A4U1C642"/>
<evidence type="ECO:0000259" key="3">
    <source>
        <dbReference type="Pfam" id="PF22725"/>
    </source>
</evidence>
<evidence type="ECO:0000313" key="4">
    <source>
        <dbReference type="EMBL" id="TKB98820.1"/>
    </source>
</evidence>
<dbReference type="PANTHER" id="PTHR43818">
    <property type="entry name" value="BCDNA.GH03377"/>
    <property type="match status" value="1"/>
</dbReference>
<dbReference type="InterPro" id="IPR000683">
    <property type="entry name" value="Gfo/Idh/MocA-like_OxRdtase_N"/>
</dbReference>
<dbReference type="Gene3D" id="3.40.50.720">
    <property type="entry name" value="NAD(P)-binding Rossmann-like Domain"/>
    <property type="match status" value="1"/>
</dbReference>
<dbReference type="InterPro" id="IPR050463">
    <property type="entry name" value="Gfo/Idh/MocA_oxidrdct_glycsds"/>
</dbReference>
<dbReference type="OrthoDB" id="9795543at2"/>
<accession>A0A4U1C642</accession>
<dbReference type="PANTHER" id="PTHR43818:SF11">
    <property type="entry name" value="BCDNA.GH03377"/>
    <property type="match status" value="1"/>
</dbReference>
<sequence length="329" mass="37062">MNQINWGILGCGDVTEVKSGPAFKKVPNSTTEAVMRRDAEKAKDYANRHQISKWYASAEELISDENINAIYIATPPAFHKDYAIEALKAGKNVYIEKPVTLTVAECEEIIATEKLYQKKVTVAHYRRALPLFIKIKELIDEQAIGDIRIIDLKLYQKPGSTQIAQTAENWRINPALSGGGLFYDLAPHQLDILVHIFGTPNYINGFSKNQSQQNAVADITSGQLIFNKDIVFNGLWCFNSHPDNELEKCEMIGSKGKIVFSFFGHDLDLTINSETEHFSFKNTQHIQQNMIEKTVNYFLGKGENPCSLEDALLSLKIMENFGRDNTLVI</sequence>
<dbReference type="InterPro" id="IPR036291">
    <property type="entry name" value="NAD(P)-bd_dom_sf"/>
</dbReference>
<reference evidence="4 5" key="1">
    <citation type="submission" date="2019-04" db="EMBL/GenBank/DDBJ databases">
        <title>Pedobacter sp. AR-3-17 sp. nov., isolated from Arctic soil.</title>
        <authorList>
            <person name="Dahal R.H."/>
            <person name="Kim D.-U."/>
        </authorList>
    </citation>
    <scope>NUCLEOTIDE SEQUENCE [LARGE SCALE GENOMIC DNA]</scope>
    <source>
        <strain evidence="4 5">AR-3-17</strain>
    </source>
</reference>
<name>A0A4U1C642_9SPHI</name>
<keyword evidence="5" id="KW-1185">Reference proteome</keyword>
<dbReference type="GO" id="GO:0016491">
    <property type="term" value="F:oxidoreductase activity"/>
    <property type="evidence" value="ECO:0007669"/>
    <property type="project" value="UniProtKB-KW"/>
</dbReference>
<feature type="domain" description="Gfo/Idh/MocA-like oxidoreductase N-terminal" evidence="2">
    <location>
        <begin position="4"/>
        <end position="124"/>
    </location>
</feature>
<protein>
    <submittedName>
        <fullName evidence="4">Gfo/Idh/MocA family oxidoreductase</fullName>
    </submittedName>
</protein>
<evidence type="ECO:0000259" key="2">
    <source>
        <dbReference type="Pfam" id="PF01408"/>
    </source>
</evidence>
<feature type="domain" description="GFO/IDH/MocA-like oxidoreductase" evidence="3">
    <location>
        <begin position="132"/>
        <end position="258"/>
    </location>
</feature>